<name>A0ABY7VQ09_9BACT</name>
<dbReference type="Proteomes" id="UP001214250">
    <property type="component" value="Chromosome 1"/>
</dbReference>
<dbReference type="Gene3D" id="3.40.50.300">
    <property type="entry name" value="P-loop containing nucleotide triphosphate hydrolases"/>
    <property type="match status" value="1"/>
</dbReference>
<proteinExistence type="predicted"/>
<dbReference type="PANTHER" id="PTHR11669:SF8">
    <property type="entry name" value="DNA POLYMERASE III SUBUNIT DELTA"/>
    <property type="match status" value="1"/>
</dbReference>
<sequence length="327" mass="37318">MTYQTFLDDKVSPYILKSLKSNQSGHAWIVSGADVEYLNEFVQGWIEVMICLDRGEDGSPCGVCEACKRHKLGIHNCNTLKPMSLSRSILTDHIRQFISKFGYKPLPWEIKIGIIYEADCMLEQAQNAFLKTLEEPPPQTCFFLVSNKADSLLDTIRSRCRTLNLNRESFSYLNKPWFSELQEILQNLKPANGINSAWIGGSKLNSLMASLRTQAELEIMSDLENEEEDENEKAGDRKKRLELAIKTKMLEERECLINALELWFCDLLKLSQKLSSSACFDIPWAADISWDRALKSFEDFQTLKDNLKAPMGHNEAIINFVSKLCKA</sequence>
<evidence type="ECO:0000313" key="1">
    <source>
        <dbReference type="EMBL" id="WDE96260.1"/>
    </source>
</evidence>
<dbReference type="Pfam" id="PF13177">
    <property type="entry name" value="DNA_pol3_delta2"/>
    <property type="match status" value="1"/>
</dbReference>
<protein>
    <recommendedName>
        <fullName evidence="3">DNA polymerase III subunit delta</fullName>
    </recommendedName>
</protein>
<dbReference type="EMBL" id="CP117811">
    <property type="protein sequence ID" value="WDE96260.1"/>
    <property type="molecule type" value="Genomic_DNA"/>
</dbReference>
<gene>
    <name evidence="1" type="ORF">PQO03_11130</name>
</gene>
<organism evidence="1 2">
    <name type="scientific">Lentisphaera profundi</name>
    <dbReference type="NCBI Taxonomy" id="1658616"/>
    <lineage>
        <taxon>Bacteria</taxon>
        <taxon>Pseudomonadati</taxon>
        <taxon>Lentisphaerota</taxon>
        <taxon>Lentisphaeria</taxon>
        <taxon>Lentisphaerales</taxon>
        <taxon>Lentisphaeraceae</taxon>
        <taxon>Lentisphaera</taxon>
    </lineage>
</organism>
<dbReference type="InterPro" id="IPR027417">
    <property type="entry name" value="P-loop_NTPase"/>
</dbReference>
<dbReference type="SUPFAM" id="SSF52540">
    <property type="entry name" value="P-loop containing nucleoside triphosphate hydrolases"/>
    <property type="match status" value="1"/>
</dbReference>
<accession>A0ABY7VQ09</accession>
<evidence type="ECO:0000313" key="2">
    <source>
        <dbReference type="Proteomes" id="UP001214250"/>
    </source>
</evidence>
<dbReference type="PANTHER" id="PTHR11669">
    <property type="entry name" value="REPLICATION FACTOR C / DNA POLYMERASE III GAMMA-TAU SUBUNIT"/>
    <property type="match status" value="1"/>
</dbReference>
<keyword evidence="2" id="KW-1185">Reference proteome</keyword>
<evidence type="ECO:0008006" key="3">
    <source>
        <dbReference type="Google" id="ProtNLM"/>
    </source>
</evidence>
<dbReference type="RefSeq" id="WP_274150336.1">
    <property type="nucleotide sequence ID" value="NZ_CP117811.1"/>
</dbReference>
<dbReference type="InterPro" id="IPR050238">
    <property type="entry name" value="DNA_Rep/Repair_Clamp_Loader"/>
</dbReference>
<reference evidence="1 2" key="1">
    <citation type="submission" date="2023-02" db="EMBL/GenBank/DDBJ databases">
        <title>Genome sequence of Lentisphaera profundi SAORIC-696.</title>
        <authorList>
            <person name="Kim e."/>
            <person name="Cho J.-C."/>
            <person name="Choi A."/>
            <person name="Kang I."/>
        </authorList>
    </citation>
    <scope>NUCLEOTIDE SEQUENCE [LARGE SCALE GENOMIC DNA]</scope>
    <source>
        <strain evidence="1 2">SAORIC-696</strain>
    </source>
</reference>